<dbReference type="InterPro" id="IPR006674">
    <property type="entry name" value="HD_domain"/>
</dbReference>
<keyword evidence="1" id="KW-0479">Metal-binding</keyword>
<accession>A0ABT2M024</accession>
<dbReference type="Gene3D" id="1.10.3210.10">
    <property type="entry name" value="Hypothetical protein af1432"/>
    <property type="match status" value="1"/>
</dbReference>
<gene>
    <name evidence="4" type="ORF">N5B56_03915</name>
</gene>
<feature type="domain" description="HD" evidence="3">
    <location>
        <begin position="17"/>
        <end position="179"/>
    </location>
</feature>
<comment type="caution">
    <text evidence="4">The sequence shown here is derived from an EMBL/GenBank/DDBJ whole genome shotgun (WGS) entry which is preliminary data.</text>
</comment>
<evidence type="ECO:0000313" key="4">
    <source>
        <dbReference type="EMBL" id="MCT7398236.1"/>
    </source>
</evidence>
<name>A0ABT2M024_9FIRM</name>
<dbReference type="PANTHER" id="PTHR11845">
    <property type="entry name" value="5'-DEOXYNUCLEOTIDASE HDDC2"/>
    <property type="match status" value="1"/>
</dbReference>
<evidence type="ECO:0000259" key="3">
    <source>
        <dbReference type="Pfam" id="PF13023"/>
    </source>
</evidence>
<evidence type="ECO:0000313" key="5">
    <source>
        <dbReference type="Proteomes" id="UP001431199"/>
    </source>
</evidence>
<dbReference type="PANTHER" id="PTHR11845:SF13">
    <property type="entry name" value="5'-DEOXYNUCLEOTIDASE HDDC2"/>
    <property type="match status" value="1"/>
</dbReference>
<dbReference type="InterPro" id="IPR039356">
    <property type="entry name" value="YfbR/HDDC2"/>
</dbReference>
<keyword evidence="5" id="KW-1185">Reference proteome</keyword>
<dbReference type="Proteomes" id="UP001431199">
    <property type="component" value="Unassembled WGS sequence"/>
</dbReference>
<sequence length="197" mass="23075">MSDKERFEKQMEFIREVDKSKEIFRQSYVTSGSRHENDAEHAWHLAMMAMIMNEYANEKVDLLRVIEMVLVHDLVEIDAGDTYAYDNKGNETKRERELVAADRIFNILPNDQAKMIRGLWDEFEAGETKEAKFAITLDKTQPIMLNDATDGRAWMEHGVKKEQIMARNKKTPDGSVKIWDYFEKIINKNVEKGRIKE</sequence>
<reference evidence="4" key="1">
    <citation type="submission" date="2022-09" db="EMBL/GenBank/DDBJ databases">
        <title>Eubacterium sp. LFL-14 isolated from human feces.</title>
        <authorList>
            <person name="Liu F."/>
        </authorList>
    </citation>
    <scope>NUCLEOTIDE SEQUENCE</scope>
    <source>
        <strain evidence="4">LFL-14</strain>
    </source>
</reference>
<organism evidence="4 5">
    <name type="scientific">Eubacterium album</name>
    <dbReference type="NCBI Taxonomy" id="2978477"/>
    <lineage>
        <taxon>Bacteria</taxon>
        <taxon>Bacillati</taxon>
        <taxon>Bacillota</taxon>
        <taxon>Clostridia</taxon>
        <taxon>Eubacteriales</taxon>
        <taxon>Eubacteriaceae</taxon>
        <taxon>Eubacterium</taxon>
    </lineage>
</organism>
<evidence type="ECO:0000256" key="2">
    <source>
        <dbReference type="ARBA" id="ARBA00022801"/>
    </source>
</evidence>
<proteinExistence type="predicted"/>
<protein>
    <submittedName>
        <fullName evidence="4">HD domain-containing protein</fullName>
    </submittedName>
</protein>
<dbReference type="SUPFAM" id="SSF109604">
    <property type="entry name" value="HD-domain/PDEase-like"/>
    <property type="match status" value="1"/>
</dbReference>
<dbReference type="EMBL" id="JAODBU010000003">
    <property type="protein sequence ID" value="MCT7398236.1"/>
    <property type="molecule type" value="Genomic_DNA"/>
</dbReference>
<keyword evidence="2" id="KW-0378">Hydrolase</keyword>
<dbReference type="Pfam" id="PF13023">
    <property type="entry name" value="HD_3"/>
    <property type="match status" value="1"/>
</dbReference>
<evidence type="ECO:0000256" key="1">
    <source>
        <dbReference type="ARBA" id="ARBA00022723"/>
    </source>
</evidence>